<keyword evidence="2" id="KW-1133">Transmembrane helix</keyword>
<feature type="compositionally biased region" description="Polar residues" evidence="1">
    <location>
        <begin position="657"/>
        <end position="670"/>
    </location>
</feature>
<dbReference type="EMBL" id="MU858220">
    <property type="protein sequence ID" value="KAK4208984.1"/>
    <property type="molecule type" value="Genomic_DNA"/>
</dbReference>
<evidence type="ECO:0000256" key="2">
    <source>
        <dbReference type="SAM" id="Phobius"/>
    </source>
</evidence>
<feature type="region of interest" description="Disordered" evidence="1">
    <location>
        <begin position="251"/>
        <end position="287"/>
    </location>
</feature>
<comment type="caution">
    <text evidence="3">The sequence shown here is derived from an EMBL/GenBank/DDBJ whole genome shotgun (WGS) entry which is preliminary data.</text>
</comment>
<reference evidence="3" key="1">
    <citation type="journal article" date="2023" name="Mol. Phylogenet. Evol.">
        <title>Genome-scale phylogeny and comparative genomics of the fungal order Sordariales.</title>
        <authorList>
            <person name="Hensen N."/>
            <person name="Bonometti L."/>
            <person name="Westerberg I."/>
            <person name="Brannstrom I.O."/>
            <person name="Guillou S."/>
            <person name="Cros-Aarteil S."/>
            <person name="Calhoun S."/>
            <person name="Haridas S."/>
            <person name="Kuo A."/>
            <person name="Mondo S."/>
            <person name="Pangilinan J."/>
            <person name="Riley R."/>
            <person name="LaButti K."/>
            <person name="Andreopoulos B."/>
            <person name="Lipzen A."/>
            <person name="Chen C."/>
            <person name="Yan M."/>
            <person name="Daum C."/>
            <person name="Ng V."/>
            <person name="Clum A."/>
            <person name="Steindorff A."/>
            <person name="Ohm R.A."/>
            <person name="Martin F."/>
            <person name="Silar P."/>
            <person name="Natvig D.O."/>
            <person name="Lalanne C."/>
            <person name="Gautier V."/>
            <person name="Ament-Velasquez S.L."/>
            <person name="Kruys A."/>
            <person name="Hutchinson M.I."/>
            <person name="Powell A.J."/>
            <person name="Barry K."/>
            <person name="Miller A.N."/>
            <person name="Grigoriev I.V."/>
            <person name="Debuchy R."/>
            <person name="Gladieux P."/>
            <person name="Hiltunen Thoren M."/>
            <person name="Johannesson H."/>
        </authorList>
    </citation>
    <scope>NUCLEOTIDE SEQUENCE</scope>
    <source>
        <strain evidence="3">PSN293</strain>
    </source>
</reference>
<feature type="compositionally biased region" description="Low complexity" evidence="1">
    <location>
        <begin position="198"/>
        <end position="211"/>
    </location>
</feature>
<organism evidence="3 4">
    <name type="scientific">Rhypophila decipiens</name>
    <dbReference type="NCBI Taxonomy" id="261697"/>
    <lineage>
        <taxon>Eukaryota</taxon>
        <taxon>Fungi</taxon>
        <taxon>Dikarya</taxon>
        <taxon>Ascomycota</taxon>
        <taxon>Pezizomycotina</taxon>
        <taxon>Sordariomycetes</taxon>
        <taxon>Sordariomycetidae</taxon>
        <taxon>Sordariales</taxon>
        <taxon>Naviculisporaceae</taxon>
        <taxon>Rhypophila</taxon>
    </lineage>
</organism>
<dbReference type="PANTHER" id="PTHR38166">
    <property type="entry name" value="C2H2-TYPE DOMAIN-CONTAINING PROTEIN-RELATED"/>
    <property type="match status" value="1"/>
</dbReference>
<evidence type="ECO:0000313" key="4">
    <source>
        <dbReference type="Proteomes" id="UP001301769"/>
    </source>
</evidence>
<feature type="compositionally biased region" description="Low complexity" evidence="1">
    <location>
        <begin position="262"/>
        <end position="274"/>
    </location>
</feature>
<sequence length="707" mass="77402">MLKQPKSEQVPNVDKSADGLSVGSLVGMGASVLVISILIVSILALYTSPRNTFRTRQSRFQHHGSRTVPHRETLLESAIGIPQPPPACYIAPRSTVEVDEVPVHRSSVQDVITIPSSLAAFGSPSSQVTEKDAPRSSCFQGGINYDCPDPTTLTEIAVHEDLRTSLAIAASSDVKLNHPQQGEGKRSPVSDLERSSEEGSSSGGSLSISDTSTLGPTLEIYKKRAVDSLMTEFKSLLSHGPHLGLKIRAGGREQRTEEQGHSSNSSSEGSITASKRGRATSDCIGLDDSPKRPKLEELCSSGLRFACPFYKRNPKRHLRHRACSGPGWGEVRRVKEHLYRTHAVPIHCHRCGTILKSETDLRNHQRQPEGCEIKLVDLPEGFDKAQEAELRKKKHGETEEERWYAMYKILFPDEDGDLVPSPYHSNSNSPNAEQQRVSEIEQYERFQRRELLRVVRRLLQDAVSGMAGPLEDQLRTQFVGIIRQAQSEVFQAYRGSMGRGTTKSKDGGIENSADSNNTNLSSAVYDVLPAATHSVQIEAQSSTANNSSIHTPTTGYCGEINTTPQSAQCNDFSPAIGSIGYGNPYIDLVALESVLDMGSTTQWATECNYHAPVDSQRSFLTYSRNGRTEHGEQRFDISIFGPTSSHLIDGHSMWGSQDTSASSTVSTDFGNATEYHHANGNAQVPGSPSGDDSWRPSHLGSFIRLDY</sequence>
<feature type="transmembrane region" description="Helical" evidence="2">
    <location>
        <begin position="20"/>
        <end position="46"/>
    </location>
</feature>
<evidence type="ECO:0000256" key="1">
    <source>
        <dbReference type="SAM" id="MobiDB-lite"/>
    </source>
</evidence>
<proteinExistence type="predicted"/>
<feature type="region of interest" description="Disordered" evidence="1">
    <location>
        <begin position="657"/>
        <end position="695"/>
    </location>
</feature>
<evidence type="ECO:0008006" key="5">
    <source>
        <dbReference type="Google" id="ProtNLM"/>
    </source>
</evidence>
<feature type="region of interest" description="Disordered" evidence="1">
    <location>
        <begin position="497"/>
        <end position="516"/>
    </location>
</feature>
<feature type="region of interest" description="Disordered" evidence="1">
    <location>
        <begin position="173"/>
        <end position="211"/>
    </location>
</feature>
<feature type="compositionally biased region" description="Basic and acidic residues" evidence="1">
    <location>
        <begin position="183"/>
        <end position="197"/>
    </location>
</feature>
<evidence type="ECO:0000313" key="3">
    <source>
        <dbReference type="EMBL" id="KAK4208984.1"/>
    </source>
</evidence>
<keyword evidence="2" id="KW-0812">Transmembrane</keyword>
<name>A0AAN6XXY8_9PEZI</name>
<protein>
    <recommendedName>
        <fullName evidence="5">C2H2-type domain-containing protein</fullName>
    </recommendedName>
</protein>
<dbReference type="AlphaFoldDB" id="A0AAN6XXY8"/>
<feature type="compositionally biased region" description="Basic and acidic residues" evidence="1">
    <location>
        <begin position="251"/>
        <end position="260"/>
    </location>
</feature>
<dbReference type="PANTHER" id="PTHR38166:SF1">
    <property type="entry name" value="C2H2-TYPE DOMAIN-CONTAINING PROTEIN"/>
    <property type="match status" value="1"/>
</dbReference>
<keyword evidence="2" id="KW-0472">Membrane</keyword>
<keyword evidence="4" id="KW-1185">Reference proteome</keyword>
<gene>
    <name evidence="3" type="ORF">QBC37DRAFT_391574</name>
</gene>
<reference evidence="3" key="2">
    <citation type="submission" date="2023-05" db="EMBL/GenBank/DDBJ databases">
        <authorList>
            <consortium name="Lawrence Berkeley National Laboratory"/>
            <person name="Steindorff A."/>
            <person name="Hensen N."/>
            <person name="Bonometti L."/>
            <person name="Westerberg I."/>
            <person name="Brannstrom I.O."/>
            <person name="Guillou S."/>
            <person name="Cros-Aarteil S."/>
            <person name="Calhoun S."/>
            <person name="Haridas S."/>
            <person name="Kuo A."/>
            <person name="Mondo S."/>
            <person name="Pangilinan J."/>
            <person name="Riley R."/>
            <person name="Labutti K."/>
            <person name="Andreopoulos B."/>
            <person name="Lipzen A."/>
            <person name="Chen C."/>
            <person name="Yanf M."/>
            <person name="Daum C."/>
            <person name="Ng V."/>
            <person name="Clum A."/>
            <person name="Ohm R."/>
            <person name="Martin F."/>
            <person name="Silar P."/>
            <person name="Natvig D."/>
            <person name="Lalanne C."/>
            <person name="Gautier V."/>
            <person name="Ament-Velasquez S.L."/>
            <person name="Kruys A."/>
            <person name="Hutchinson M.I."/>
            <person name="Powell A.J."/>
            <person name="Barry K."/>
            <person name="Miller A.N."/>
            <person name="Grigoriev I.V."/>
            <person name="Debuchy R."/>
            <person name="Gladieux P."/>
            <person name="Thoren M.H."/>
            <person name="Johannesson H."/>
        </authorList>
    </citation>
    <scope>NUCLEOTIDE SEQUENCE</scope>
    <source>
        <strain evidence="3">PSN293</strain>
    </source>
</reference>
<dbReference type="Proteomes" id="UP001301769">
    <property type="component" value="Unassembled WGS sequence"/>
</dbReference>
<accession>A0AAN6XXY8</accession>